<evidence type="ECO:0000256" key="2">
    <source>
        <dbReference type="SAM" id="MobiDB-lite"/>
    </source>
</evidence>
<dbReference type="InterPro" id="IPR012337">
    <property type="entry name" value="RNaseH-like_sf"/>
</dbReference>
<feature type="domain" description="Integrase catalytic" evidence="3">
    <location>
        <begin position="220"/>
        <end position="391"/>
    </location>
</feature>
<dbReference type="GO" id="GO:0015074">
    <property type="term" value="P:DNA integration"/>
    <property type="evidence" value="ECO:0007669"/>
    <property type="project" value="InterPro"/>
</dbReference>
<keyword evidence="1" id="KW-0233">DNA recombination</keyword>
<dbReference type="InterPro" id="IPR025246">
    <property type="entry name" value="IS30-like_HTH"/>
</dbReference>
<dbReference type="AlphaFoldDB" id="A0A4R4XM05"/>
<organism evidence="4 5">
    <name type="scientific">Saccharopolyspora elongata</name>
    <dbReference type="NCBI Taxonomy" id="2530387"/>
    <lineage>
        <taxon>Bacteria</taxon>
        <taxon>Bacillati</taxon>
        <taxon>Actinomycetota</taxon>
        <taxon>Actinomycetes</taxon>
        <taxon>Pseudonocardiales</taxon>
        <taxon>Pseudonocardiaceae</taxon>
        <taxon>Saccharopolyspora</taxon>
    </lineage>
</organism>
<dbReference type="PROSITE" id="PS50994">
    <property type="entry name" value="INTEGRASE"/>
    <property type="match status" value="1"/>
</dbReference>
<dbReference type="PANTHER" id="PTHR10948">
    <property type="entry name" value="TRANSPOSASE"/>
    <property type="match status" value="1"/>
</dbReference>
<dbReference type="InterPro" id="IPR053392">
    <property type="entry name" value="Transposase_IS30-like"/>
</dbReference>
<evidence type="ECO:0000313" key="5">
    <source>
        <dbReference type="Proteomes" id="UP000294947"/>
    </source>
</evidence>
<gene>
    <name evidence="4" type="ORF">E1288_46365</name>
</gene>
<dbReference type="OrthoDB" id="9803231at2"/>
<comment type="caution">
    <text evidence="4">The sequence shown here is derived from an EMBL/GenBank/DDBJ whole genome shotgun (WGS) entry which is preliminary data.</text>
</comment>
<dbReference type="InterPro" id="IPR001584">
    <property type="entry name" value="Integrase_cat-core"/>
</dbReference>
<dbReference type="RefSeq" id="WP_132495721.1">
    <property type="nucleotide sequence ID" value="NZ_SMKW01000224.1"/>
</dbReference>
<dbReference type="EMBL" id="SMKW01000224">
    <property type="protein sequence ID" value="TDD31984.1"/>
    <property type="molecule type" value="Genomic_DNA"/>
</dbReference>
<dbReference type="PANTHER" id="PTHR10948:SF23">
    <property type="entry name" value="TRANSPOSASE INSI FOR INSERTION SEQUENCE ELEMENT IS30A-RELATED"/>
    <property type="match status" value="1"/>
</dbReference>
<protein>
    <submittedName>
        <fullName evidence="4">IS30 family transposase</fullName>
    </submittedName>
</protein>
<reference evidence="4 5" key="1">
    <citation type="submission" date="2019-03" db="EMBL/GenBank/DDBJ databases">
        <title>Draft genome sequences of novel Actinobacteria.</title>
        <authorList>
            <person name="Sahin N."/>
            <person name="Ay H."/>
            <person name="Saygin H."/>
        </authorList>
    </citation>
    <scope>NUCLEOTIDE SEQUENCE [LARGE SCALE GENOMIC DNA]</scope>
    <source>
        <strain evidence="4 5">7K502</strain>
    </source>
</reference>
<evidence type="ECO:0000313" key="4">
    <source>
        <dbReference type="EMBL" id="TDD31984.1"/>
    </source>
</evidence>
<proteinExistence type="predicted"/>
<feature type="region of interest" description="Disordered" evidence="2">
    <location>
        <begin position="203"/>
        <end position="229"/>
    </location>
</feature>
<name>A0A4R4XM05_9PSEU</name>
<dbReference type="Pfam" id="PF00665">
    <property type="entry name" value="rve"/>
    <property type="match status" value="1"/>
</dbReference>
<dbReference type="SUPFAM" id="SSF53098">
    <property type="entry name" value="Ribonuclease H-like"/>
    <property type="match status" value="1"/>
</dbReference>
<dbReference type="Pfam" id="PF13936">
    <property type="entry name" value="HTH_38"/>
    <property type="match status" value="1"/>
</dbReference>
<accession>A0A4R4XM05</accession>
<dbReference type="GO" id="GO:0003676">
    <property type="term" value="F:nucleic acid binding"/>
    <property type="evidence" value="ECO:0007669"/>
    <property type="project" value="InterPro"/>
</dbReference>
<dbReference type="Proteomes" id="UP000294947">
    <property type="component" value="Unassembled WGS sequence"/>
</dbReference>
<dbReference type="Gene3D" id="3.30.420.10">
    <property type="entry name" value="Ribonuclease H-like superfamily/Ribonuclease H"/>
    <property type="match status" value="1"/>
</dbReference>
<dbReference type="GO" id="GO:0006310">
    <property type="term" value="P:DNA recombination"/>
    <property type="evidence" value="ECO:0007669"/>
    <property type="project" value="UniProtKB-KW"/>
</dbReference>
<keyword evidence="5" id="KW-1185">Reference proteome</keyword>
<dbReference type="GO" id="GO:0032196">
    <property type="term" value="P:transposition"/>
    <property type="evidence" value="ECO:0007669"/>
    <property type="project" value="TreeGrafter"/>
</dbReference>
<dbReference type="NCBIfam" id="NF033563">
    <property type="entry name" value="transpos_IS30"/>
    <property type="match status" value="1"/>
</dbReference>
<dbReference type="GO" id="GO:0004803">
    <property type="term" value="F:transposase activity"/>
    <property type="evidence" value="ECO:0007669"/>
    <property type="project" value="TreeGrafter"/>
</dbReference>
<dbReference type="InterPro" id="IPR051917">
    <property type="entry name" value="Transposase-Integrase"/>
</dbReference>
<evidence type="ECO:0000259" key="3">
    <source>
        <dbReference type="PROSITE" id="PS50994"/>
    </source>
</evidence>
<dbReference type="InterPro" id="IPR036397">
    <property type="entry name" value="RNaseH_sf"/>
</dbReference>
<evidence type="ECO:0000256" key="1">
    <source>
        <dbReference type="ARBA" id="ARBA00023172"/>
    </source>
</evidence>
<dbReference type="GO" id="GO:0005829">
    <property type="term" value="C:cytosol"/>
    <property type="evidence" value="ECO:0007669"/>
    <property type="project" value="TreeGrafter"/>
</dbReference>
<sequence>MVSVVERHGDEVWRLWLEGFGQREIGRELGISRNSVAKVVAPAGGIAPVPRRRAVRALSFAEREEISRGLSAGKFLREIARELVRDVSVISREVARNGGREGYRATDAEQAAWRRARRPKTPKLVNSPRLADEVTQRLKKRWAPQQIAATLRRDYPNDPEMQVSHETIYRSLFVQAKATLKAELVQYLRRKQRLRRPRAAAARAAKNTSGRGQIPDRVPLSARPPEADDRAVPGHWEGDLILGSHNSAVATLAERHSRYLLLVALPDGKTAEAVRDALARNITRLPRLLHESLSTQDVWKSLTWDQGKEMSQHVQFTVDTGVPVYFCPPGQPWLRGTNENTNGLARDYLPKGTDLRPYTQEDLDAIAHELNTRPRQTLGWMTPSHALAQALGVAPTP</sequence>